<dbReference type="Gene3D" id="2.130.10.10">
    <property type="entry name" value="YVTN repeat-like/Quinoprotein amine dehydrogenase"/>
    <property type="match status" value="1"/>
</dbReference>
<evidence type="ECO:0000313" key="18">
    <source>
        <dbReference type="EMBL" id="KAJ1921036.1"/>
    </source>
</evidence>
<dbReference type="SMART" id="SM00320">
    <property type="entry name" value="WD40"/>
    <property type="match status" value="7"/>
</dbReference>
<evidence type="ECO:0000256" key="2">
    <source>
        <dbReference type="ARBA" id="ARBA00004906"/>
    </source>
</evidence>
<keyword evidence="8" id="KW-0677">Repeat</keyword>
<evidence type="ECO:0000256" key="4">
    <source>
        <dbReference type="ARBA" id="ARBA00022574"/>
    </source>
</evidence>
<dbReference type="InterPro" id="IPR036322">
    <property type="entry name" value="WD40_repeat_dom_sf"/>
</dbReference>
<evidence type="ECO:0000256" key="13">
    <source>
        <dbReference type="ARBA" id="ARBA00023242"/>
    </source>
</evidence>
<dbReference type="GO" id="GO:0005737">
    <property type="term" value="C:cytoplasm"/>
    <property type="evidence" value="ECO:0007669"/>
    <property type="project" value="TreeGrafter"/>
</dbReference>
<comment type="similarity">
    <text evidence="3 15">Belongs to the WD repeat PRP19 family.</text>
</comment>
<dbReference type="PROSITE" id="PS50082">
    <property type="entry name" value="WD_REPEATS_2"/>
    <property type="match status" value="2"/>
</dbReference>
<dbReference type="InterPro" id="IPR015943">
    <property type="entry name" value="WD40/YVTN_repeat-like_dom_sf"/>
</dbReference>
<keyword evidence="4 14" id="KW-0853">WD repeat</keyword>
<evidence type="ECO:0000256" key="15">
    <source>
        <dbReference type="RuleBase" id="RU367101"/>
    </source>
</evidence>
<keyword evidence="9 15" id="KW-0227">DNA damage</keyword>
<dbReference type="InterPro" id="IPR038959">
    <property type="entry name" value="Prp19"/>
</dbReference>
<dbReference type="Proteomes" id="UP001150538">
    <property type="component" value="Unassembled WGS sequence"/>
</dbReference>
<keyword evidence="13 15" id="KW-0539">Nucleus</keyword>
<reference evidence="18" key="1">
    <citation type="submission" date="2022-07" db="EMBL/GenBank/DDBJ databases">
        <title>Phylogenomic reconstructions and comparative analyses of Kickxellomycotina fungi.</title>
        <authorList>
            <person name="Reynolds N.K."/>
            <person name="Stajich J.E."/>
            <person name="Barry K."/>
            <person name="Grigoriev I.V."/>
            <person name="Crous P."/>
            <person name="Smith M.E."/>
        </authorList>
    </citation>
    <scope>NUCLEOTIDE SEQUENCE</scope>
    <source>
        <strain evidence="18">NBRC 100468</strain>
    </source>
</reference>
<comment type="catalytic activity">
    <reaction evidence="15">
        <text>S-ubiquitinyl-[E2 ubiquitin-conjugating enzyme]-L-cysteine + [acceptor protein]-L-lysine = [E2 ubiquitin-conjugating enzyme]-L-cysteine + N(6)-ubiquitinyl-[acceptor protein]-L-lysine.</text>
        <dbReference type="EC" id="2.3.2.27"/>
    </reaction>
</comment>
<keyword evidence="5 15" id="KW-0507">mRNA processing</keyword>
<dbReference type="EMBL" id="JANBPU010000007">
    <property type="protein sequence ID" value="KAJ1921036.1"/>
    <property type="molecule type" value="Genomic_DNA"/>
</dbReference>
<keyword evidence="12 15" id="KW-0234">DNA repair</keyword>
<keyword evidence="7 15" id="KW-0747">Spliceosome</keyword>
<dbReference type="InterPro" id="IPR055340">
    <property type="entry name" value="RING-Ubox_PRP19"/>
</dbReference>
<dbReference type="InterPro" id="IPR013083">
    <property type="entry name" value="Znf_RING/FYVE/PHD"/>
</dbReference>
<dbReference type="InterPro" id="IPR013915">
    <property type="entry name" value="Prp19_cc"/>
</dbReference>
<evidence type="ECO:0000256" key="1">
    <source>
        <dbReference type="ARBA" id="ARBA00004123"/>
    </source>
</evidence>
<dbReference type="Gene3D" id="3.30.40.10">
    <property type="entry name" value="Zinc/RING finger domain, C3HC4 (zinc finger)"/>
    <property type="match status" value="1"/>
</dbReference>
<evidence type="ECO:0000256" key="6">
    <source>
        <dbReference type="ARBA" id="ARBA00022679"/>
    </source>
</evidence>
<keyword evidence="6 15" id="KW-0808">Transferase</keyword>
<evidence type="ECO:0000256" key="7">
    <source>
        <dbReference type="ARBA" id="ARBA00022728"/>
    </source>
</evidence>
<dbReference type="GO" id="GO:0071006">
    <property type="term" value="C:U2-type catalytic step 1 spliceosome"/>
    <property type="evidence" value="ECO:0007669"/>
    <property type="project" value="TreeGrafter"/>
</dbReference>
<gene>
    <name evidence="18" type="ORF">H4219_000894</name>
</gene>
<evidence type="ECO:0000256" key="10">
    <source>
        <dbReference type="ARBA" id="ARBA00022786"/>
    </source>
</evidence>
<evidence type="ECO:0000256" key="5">
    <source>
        <dbReference type="ARBA" id="ARBA00022664"/>
    </source>
</evidence>
<dbReference type="OrthoDB" id="687049at2759"/>
<dbReference type="GO" id="GO:0070534">
    <property type="term" value="P:protein K63-linked ubiquitination"/>
    <property type="evidence" value="ECO:0007669"/>
    <property type="project" value="UniProtKB-UniRule"/>
</dbReference>
<comment type="pathway">
    <text evidence="2 15">Protein modification; protein ubiquitination.</text>
</comment>
<evidence type="ECO:0000313" key="19">
    <source>
        <dbReference type="Proteomes" id="UP001150538"/>
    </source>
</evidence>
<keyword evidence="11 15" id="KW-0508">mRNA splicing</keyword>
<dbReference type="EC" id="2.3.2.27" evidence="15"/>
<feature type="repeat" description="WD" evidence="14">
    <location>
        <begin position="259"/>
        <end position="295"/>
    </location>
</feature>
<dbReference type="Pfam" id="PF08606">
    <property type="entry name" value="Prp19"/>
    <property type="match status" value="1"/>
</dbReference>
<dbReference type="InterPro" id="IPR003613">
    <property type="entry name" value="Ubox_domain"/>
</dbReference>
<dbReference type="Pfam" id="PF00400">
    <property type="entry name" value="WD40"/>
    <property type="match status" value="4"/>
</dbReference>
<dbReference type="GO" id="GO:0000974">
    <property type="term" value="C:Prp19 complex"/>
    <property type="evidence" value="ECO:0007669"/>
    <property type="project" value="UniProtKB-UniRule"/>
</dbReference>
<proteinExistence type="inferred from homology"/>
<dbReference type="CDD" id="cd16656">
    <property type="entry name" value="RING-Ubox_PRP19"/>
    <property type="match status" value="1"/>
</dbReference>
<evidence type="ECO:0000256" key="14">
    <source>
        <dbReference type="PROSITE-ProRule" id="PRU00221"/>
    </source>
</evidence>
<dbReference type="SUPFAM" id="SSF57850">
    <property type="entry name" value="RING/U-box"/>
    <property type="match status" value="1"/>
</dbReference>
<dbReference type="GO" id="GO:0000398">
    <property type="term" value="P:mRNA splicing, via spliceosome"/>
    <property type="evidence" value="ECO:0007669"/>
    <property type="project" value="InterPro"/>
</dbReference>
<keyword evidence="10 15" id="KW-0833">Ubl conjugation pathway</keyword>
<keyword evidence="19" id="KW-1185">Reference proteome</keyword>
<dbReference type="PANTHER" id="PTHR43995">
    <property type="entry name" value="PRE-MRNA-PROCESSING FACTOR 19"/>
    <property type="match status" value="1"/>
</dbReference>
<feature type="region of interest" description="Disordered" evidence="16">
    <location>
        <begin position="150"/>
        <end position="171"/>
    </location>
</feature>
<feature type="domain" description="U-box" evidence="17">
    <location>
        <begin position="1"/>
        <end position="73"/>
    </location>
</feature>
<dbReference type="PROSITE" id="PS51698">
    <property type="entry name" value="U_BOX"/>
    <property type="match status" value="1"/>
</dbReference>
<dbReference type="PANTHER" id="PTHR43995:SF1">
    <property type="entry name" value="PRE-MRNA-PROCESSING FACTOR 19"/>
    <property type="match status" value="1"/>
</dbReference>
<dbReference type="FunFam" id="3.30.40.10:FF:000027">
    <property type="entry name" value="Pre-mRNA-processing factor 19, putative"/>
    <property type="match status" value="1"/>
</dbReference>
<sequence>MSFLCALSGEVPTEPVVSPKSGKLYEKRILLKYLEENGKEPGTDHDLSETDLIALSKEVPVVAPRPPAMTSVPSILSVLQNEWDAIVLESYTLKQQYQKMREELTHALYQHDAACRVIARLMTERDEARKALADIKSHLSQTVVATSNGTNAASADSMDIDGTNGSEQSPMDKVVDNIKAKSEELSKARKKRKLPKDITPADTIRTFTQTSSVDSLHSSTHPGILSVASDISGNYILTAGIDKHAEIYNVKEEKTVSTLKGHTKKVNTVAWCYTDEDGSKDLCLTGSADKTVRVWAPSEKPNGWVKKSIIKEHAGEVTALDVHPCRKYFASASLDSTWCLHDIETTTTYFTAKSEESSGFASAAFHPDGLLFATGTLESTVAIWDVKSQGSIIAKFTSQSQDPITSISFSENGYHLAAAHGGIVDIWDLRKQATAFTINLREQSPEQKWNAWGDNSVVKVAKFDRTGAYLAIGGEDTRVYQAKGWHELYKNDDNTMEVSGVTWTHPLSCQFATTSMDRTIRFYGAPQ</sequence>
<dbReference type="PROSITE" id="PS50294">
    <property type="entry name" value="WD_REPEATS_REGION"/>
    <property type="match status" value="1"/>
</dbReference>
<evidence type="ECO:0000256" key="11">
    <source>
        <dbReference type="ARBA" id="ARBA00023187"/>
    </source>
</evidence>
<accession>A0A9W8A9L4</accession>
<dbReference type="InterPro" id="IPR001680">
    <property type="entry name" value="WD40_rpt"/>
</dbReference>
<dbReference type="SUPFAM" id="SSF50978">
    <property type="entry name" value="WD40 repeat-like"/>
    <property type="match status" value="1"/>
</dbReference>
<dbReference type="GO" id="GO:0061630">
    <property type="term" value="F:ubiquitin protein ligase activity"/>
    <property type="evidence" value="ECO:0007669"/>
    <property type="project" value="UniProtKB-UniRule"/>
</dbReference>
<evidence type="ECO:0000256" key="8">
    <source>
        <dbReference type="ARBA" id="ARBA00022737"/>
    </source>
</evidence>
<organism evidence="18 19">
    <name type="scientific">Mycoemilia scoparia</name>
    <dbReference type="NCBI Taxonomy" id="417184"/>
    <lineage>
        <taxon>Eukaryota</taxon>
        <taxon>Fungi</taxon>
        <taxon>Fungi incertae sedis</taxon>
        <taxon>Zoopagomycota</taxon>
        <taxon>Kickxellomycotina</taxon>
        <taxon>Kickxellomycetes</taxon>
        <taxon>Kickxellales</taxon>
        <taxon>Kickxellaceae</taxon>
        <taxon>Mycoemilia</taxon>
    </lineage>
</organism>
<comment type="subcellular location">
    <subcellularLocation>
        <location evidence="1 15">Nucleus</location>
    </subcellularLocation>
</comment>
<evidence type="ECO:0000256" key="3">
    <source>
        <dbReference type="ARBA" id="ARBA00006388"/>
    </source>
</evidence>
<comment type="caution">
    <text evidence="18">The sequence shown here is derived from an EMBL/GenBank/DDBJ whole genome shotgun (WGS) entry which is preliminary data.</text>
</comment>
<dbReference type="AlphaFoldDB" id="A0A9W8A9L4"/>
<name>A0A9W8A9L4_9FUNG</name>
<dbReference type="SMART" id="SM00504">
    <property type="entry name" value="Ubox"/>
    <property type="match status" value="1"/>
</dbReference>
<evidence type="ECO:0000256" key="9">
    <source>
        <dbReference type="ARBA" id="ARBA00022763"/>
    </source>
</evidence>
<comment type="function">
    <text evidence="15">Ubiquitin-protein ligase which is mainly involved pre-mRNA splicing and DNA repair. Required for pre-mRNA splicing as component of the spliceosome.</text>
</comment>
<evidence type="ECO:0000256" key="12">
    <source>
        <dbReference type="ARBA" id="ARBA00023204"/>
    </source>
</evidence>
<protein>
    <recommendedName>
        <fullName evidence="15">Pre-mRNA-processing factor 19</fullName>
        <ecNumber evidence="15">2.3.2.27</ecNumber>
    </recommendedName>
</protein>
<evidence type="ECO:0000256" key="16">
    <source>
        <dbReference type="SAM" id="MobiDB-lite"/>
    </source>
</evidence>
<dbReference type="GO" id="GO:0006281">
    <property type="term" value="P:DNA repair"/>
    <property type="evidence" value="ECO:0007669"/>
    <property type="project" value="UniProtKB-KW"/>
</dbReference>
<evidence type="ECO:0000259" key="17">
    <source>
        <dbReference type="PROSITE" id="PS51698"/>
    </source>
</evidence>
<feature type="repeat" description="WD" evidence="14">
    <location>
        <begin position="353"/>
        <end position="394"/>
    </location>
</feature>
<comment type="subunit">
    <text evidence="15">Homotetramer.</text>
</comment>